<dbReference type="InterPro" id="IPR003889">
    <property type="entry name" value="FYrich_C"/>
</dbReference>
<reference evidence="18 19" key="1">
    <citation type="submission" date="2019-05" db="EMBL/GenBank/DDBJ databases">
        <title>Mikania micrantha, genome provides insights into the molecular mechanism of rapid growth.</title>
        <authorList>
            <person name="Liu B."/>
        </authorList>
    </citation>
    <scope>NUCLEOTIDE SEQUENCE [LARGE SCALE GENOMIC DNA]</scope>
    <source>
        <strain evidence="18">NLD-2019</strain>
        <tissue evidence="18">Leaf</tissue>
    </source>
</reference>
<evidence type="ECO:0000256" key="6">
    <source>
        <dbReference type="ARBA" id="ARBA00022833"/>
    </source>
</evidence>
<dbReference type="SUPFAM" id="SSF57903">
    <property type="entry name" value="FYVE/PHD zinc finger"/>
    <property type="match status" value="2"/>
</dbReference>
<keyword evidence="9" id="KW-0238">DNA-binding</keyword>
<keyword evidence="19" id="KW-1185">Reference proteome</keyword>
<dbReference type="GO" id="GO:0005634">
    <property type="term" value="C:nucleus"/>
    <property type="evidence" value="ECO:0007669"/>
    <property type="project" value="UniProtKB-SubCell"/>
</dbReference>
<evidence type="ECO:0000313" key="19">
    <source>
        <dbReference type="Proteomes" id="UP000326396"/>
    </source>
</evidence>
<sequence>MEQSGSGNPSVPETSAHTVESALQFDLNKTPPPSPPEEILGGNDDGAPADHRCALCRRTHGEMVVCCVCVKHFHVECLNWSEEESDWKCAECSTECRRRKRLRRSASAVSGGGTLRRFDINASPTREVDGDDVGVYVNTEFALTDSAHKYDLSLILENLCLDDAYAMQDKCGIPLVECTLTSTNSRPDMQIAQLNLDTATQNANLVYLQALKDYISEKRGVLGEGWHVKFKYSQSICRNFPIYCAPDGRKFDSMQKVAHYVGLLSASNFIETNDYDSSTGVLQNGSQTAKNINYSSRSMSRVSNSRNAVEVDPMENDNCVSDLFHDGFPVQFEDFFITSIGKIDPQFSFHSASQIWPVGYKSIWHDKLTGSIFVCNVLENGDYGPKFRVNRYPCTKLSIPNASTLICKPKGGPSGQSSCSTTASQHMTSNNFVNGDLIGEFSVEGRSPSSAWQMVLETLLLACRQSFQDIKYLSFFCNHGVESEHFYGSYGVDSLDKFRYLTGHTNSIPSLILTVDQLDFSCMVLRRWLQPDRFGLDAEFVQELIEQLLKVSTCSGFKYLDARCQNSASHTVGSGFFTILKKYHSQPKVSDTLTENEKRLGPPGNAIASNIPPDLVGNFLQAYEFFLRFHGVLGQEKPLSRQKLEYELLNPWVDGLNSTIYFDTKAPNGNFTEGTKDSEYHCQSQLSNFHIAMVKMLVEDMLSKIVVNDPFNAMELKLKKARKKNVELNVNFYGQKSKVGIFPVNEVTWPELARRYILAFLSLDDKFEDLEITSREFNEIFHCLNGNGGPLCGSLTGMAANEADAVVLAEASKKVFSSVKSKIADIVIDKEDLNVSNFALEKKRTDNKCPGWIKVLEPIRKLATNVGAKIRDRVKKSLEKGPPEWATEMLLKSISKDVYKGNAAGPTKKIVVEVLEKVRNENPLTKKKAKESRSIRTISDVIMKQCRMVLRAVAAQDENKFFFNLLSESFLKLNDFDDIGNLEVSRPLDFRTIDLRLDAGSYGDSHESFIEDVREVLQNLRIKFRSQLKYLECIEKISKKIEELYEQEILTLVKYENGATSSSGETKKELNMMIAKTISTALYVAPWEVGICKICGKDENDHILLLCDRCDAEYHTYCLNPPLQRIPKSSWYCPPCILFITNQGQYMSREQDFDFMGLRQPTEKKKRQREFTRNGMEALADLADNMESMEYWELGVKERVSLLHFLCDEALGLTIIREQLNTDNCVTKRNFLGRDSAGRLYWALGGPERLFVSGPYSEGEVSVASDSSSKEFDSWICYESDAEMETLVDWLRDDNARERELKETIINWRQNKSNNCNGQVDFNIDCIKTSVYGTNARAELEKKFGLFGEGRIAHDGKTYRCDCLELVGSTRHHCFSCHLTFFNNEVHQCNSSEKQLRLTNGLVWSNGNPSFFMPEYHLHNTKTTFSEQGVNLNEVDESNPECITGKRPVSFGPTRNLSFIPMAQIHGSTAFLVKQGVNLNESPSEFACSNLEDVTGKALSSSSGPIMDRVSEIIRLLKIILLDIETALPREAFRPSRVNSDKLRVWREFMKSAQSIFEMVQATIIFEDMIKTEHLKKEWWYWSSPSAAAKISTVQSLALQIYALDAAIFYEKPPMPPPPPPVDLTNMFTVEDCKLKEETSKKSNLKKKLKSCSSAMTSNDLEALEILKSEDKPTKKKPKVSDD</sequence>
<evidence type="ECO:0000256" key="10">
    <source>
        <dbReference type="ARBA" id="ARBA00023163"/>
    </source>
</evidence>
<feature type="compositionally biased region" description="Polar residues" evidence="14">
    <location>
        <begin position="1"/>
        <end position="18"/>
    </location>
</feature>
<feature type="domain" description="MBD" evidence="17">
    <location>
        <begin position="212"/>
        <end position="282"/>
    </location>
</feature>
<dbReference type="Pfam" id="PF15613">
    <property type="entry name" value="WSD"/>
    <property type="match status" value="1"/>
</dbReference>
<dbReference type="InterPro" id="IPR036427">
    <property type="entry name" value="Bromodomain-like_sf"/>
</dbReference>
<dbReference type="OrthoDB" id="1903104at2759"/>
<dbReference type="PROSITE" id="PS50016">
    <property type="entry name" value="ZF_PHD_2"/>
    <property type="match status" value="2"/>
</dbReference>
<dbReference type="PROSITE" id="PS50982">
    <property type="entry name" value="MBD"/>
    <property type="match status" value="1"/>
</dbReference>
<dbReference type="InterPro" id="IPR019786">
    <property type="entry name" value="Zinc_finger_PHD-type_CS"/>
</dbReference>
<dbReference type="PROSITE" id="PS51542">
    <property type="entry name" value="FYRN"/>
    <property type="match status" value="1"/>
</dbReference>
<dbReference type="GO" id="GO:0000785">
    <property type="term" value="C:chromatin"/>
    <property type="evidence" value="ECO:0007669"/>
    <property type="project" value="UniProtKB-ARBA"/>
</dbReference>
<keyword evidence="11" id="KW-0539">Nucleus</keyword>
<keyword evidence="7" id="KW-0805">Transcription regulation</keyword>
<comment type="similarity">
    <text evidence="2">Belongs to the WAL family.</text>
</comment>
<evidence type="ECO:0000256" key="8">
    <source>
        <dbReference type="ARBA" id="ARBA00023117"/>
    </source>
</evidence>
<evidence type="ECO:0000256" key="11">
    <source>
        <dbReference type="ARBA" id="ARBA00023242"/>
    </source>
</evidence>
<dbReference type="InterPro" id="IPR013083">
    <property type="entry name" value="Znf_RING/FYVE/PHD"/>
</dbReference>
<dbReference type="InterPro" id="IPR001739">
    <property type="entry name" value="Methyl_CpG_DNA-bd"/>
</dbReference>
<keyword evidence="8 12" id="KW-0103">Bromodomain</keyword>
<dbReference type="PANTHER" id="PTHR47162:SF4">
    <property type="entry name" value="HISTONE ACETYLTRANSFERASE CHROMATIN REGULATOR PHD FAMILY"/>
    <property type="match status" value="1"/>
</dbReference>
<dbReference type="Gene3D" id="1.20.920.10">
    <property type="entry name" value="Bromodomain-like"/>
    <property type="match status" value="1"/>
</dbReference>
<dbReference type="GO" id="GO:0003677">
    <property type="term" value="F:DNA binding"/>
    <property type="evidence" value="ECO:0007669"/>
    <property type="project" value="UniProtKB-KW"/>
</dbReference>
<dbReference type="Gene3D" id="3.30.160.360">
    <property type="match status" value="1"/>
</dbReference>
<comment type="subcellular location">
    <subcellularLocation>
        <location evidence="1">Nucleus</location>
    </subcellularLocation>
</comment>
<keyword evidence="10" id="KW-0804">Transcription</keyword>
<dbReference type="CDD" id="cd15543">
    <property type="entry name" value="PHD_RSF1"/>
    <property type="match status" value="1"/>
</dbReference>
<feature type="domain" description="Bromo" evidence="15">
    <location>
        <begin position="984"/>
        <end position="1019"/>
    </location>
</feature>
<dbReference type="Pfam" id="PF15612">
    <property type="entry name" value="WHIM1"/>
    <property type="match status" value="1"/>
</dbReference>
<evidence type="ECO:0000256" key="9">
    <source>
        <dbReference type="ARBA" id="ARBA00023125"/>
    </source>
</evidence>
<dbReference type="InterPro" id="IPR028942">
    <property type="entry name" value="WHIM1_dom"/>
</dbReference>
<dbReference type="SUPFAM" id="SSF47370">
    <property type="entry name" value="Bromodomain"/>
    <property type="match status" value="1"/>
</dbReference>
<evidence type="ECO:0008006" key="20">
    <source>
        <dbReference type="Google" id="ProtNLM"/>
    </source>
</evidence>
<dbReference type="PROSITE" id="PS50014">
    <property type="entry name" value="BROMODOMAIN_2"/>
    <property type="match status" value="1"/>
</dbReference>
<evidence type="ECO:0000256" key="1">
    <source>
        <dbReference type="ARBA" id="ARBA00004123"/>
    </source>
</evidence>
<feature type="region of interest" description="Disordered" evidence="14">
    <location>
        <begin position="1"/>
        <end position="43"/>
    </location>
</feature>
<dbReference type="SMART" id="SM00249">
    <property type="entry name" value="PHD"/>
    <property type="match status" value="2"/>
</dbReference>
<dbReference type="Gene3D" id="3.30.40.10">
    <property type="entry name" value="Zinc/RING finger domain, C3HC4 (zinc finger)"/>
    <property type="match status" value="2"/>
</dbReference>
<dbReference type="GO" id="GO:0140993">
    <property type="term" value="F:histone modifying activity"/>
    <property type="evidence" value="ECO:0007669"/>
    <property type="project" value="UniProtKB-ARBA"/>
</dbReference>
<evidence type="ECO:0000256" key="14">
    <source>
        <dbReference type="SAM" id="MobiDB-lite"/>
    </source>
</evidence>
<name>A0A5N6NSK1_9ASTR</name>
<dbReference type="InterPro" id="IPR011011">
    <property type="entry name" value="Znf_FYVE_PHD"/>
</dbReference>
<keyword evidence="3" id="KW-0808">Transferase</keyword>
<evidence type="ECO:0000256" key="7">
    <source>
        <dbReference type="ARBA" id="ARBA00023015"/>
    </source>
</evidence>
<evidence type="ECO:0000259" key="15">
    <source>
        <dbReference type="PROSITE" id="PS50014"/>
    </source>
</evidence>
<dbReference type="PROSITE" id="PS01359">
    <property type="entry name" value="ZF_PHD_1"/>
    <property type="match status" value="2"/>
</dbReference>
<dbReference type="PANTHER" id="PTHR47162">
    <property type="entry name" value="OS02G0192300 PROTEIN"/>
    <property type="match status" value="1"/>
</dbReference>
<feature type="domain" description="PHD-type" evidence="16">
    <location>
        <begin position="50"/>
        <end position="95"/>
    </location>
</feature>
<keyword evidence="6" id="KW-0862">Zinc</keyword>
<dbReference type="InterPro" id="IPR028941">
    <property type="entry name" value="WHIM2_dom"/>
</dbReference>
<dbReference type="InterPro" id="IPR019787">
    <property type="entry name" value="Znf_PHD-finger"/>
</dbReference>
<gene>
    <name evidence="18" type="ORF">E3N88_19873</name>
</gene>
<dbReference type="InterPro" id="IPR001487">
    <property type="entry name" value="Bromodomain"/>
</dbReference>
<evidence type="ECO:0000256" key="5">
    <source>
        <dbReference type="ARBA" id="ARBA00022771"/>
    </source>
</evidence>
<evidence type="ECO:0000256" key="12">
    <source>
        <dbReference type="PROSITE-ProRule" id="PRU00035"/>
    </source>
</evidence>
<evidence type="ECO:0000256" key="13">
    <source>
        <dbReference type="PROSITE-ProRule" id="PRU00146"/>
    </source>
</evidence>
<evidence type="ECO:0000256" key="4">
    <source>
        <dbReference type="ARBA" id="ARBA00022723"/>
    </source>
</evidence>
<dbReference type="GO" id="GO:0008270">
    <property type="term" value="F:zinc ion binding"/>
    <property type="evidence" value="ECO:0007669"/>
    <property type="project" value="UniProtKB-KW"/>
</dbReference>
<accession>A0A5N6NSK1</accession>
<dbReference type="SUPFAM" id="SSF54171">
    <property type="entry name" value="DNA-binding domain"/>
    <property type="match status" value="1"/>
</dbReference>
<evidence type="ECO:0000313" key="18">
    <source>
        <dbReference type="EMBL" id="KAD4983202.1"/>
    </source>
</evidence>
<organism evidence="18 19">
    <name type="scientific">Mikania micrantha</name>
    <name type="common">bitter vine</name>
    <dbReference type="NCBI Taxonomy" id="192012"/>
    <lineage>
        <taxon>Eukaryota</taxon>
        <taxon>Viridiplantae</taxon>
        <taxon>Streptophyta</taxon>
        <taxon>Embryophyta</taxon>
        <taxon>Tracheophyta</taxon>
        <taxon>Spermatophyta</taxon>
        <taxon>Magnoliopsida</taxon>
        <taxon>eudicotyledons</taxon>
        <taxon>Gunneridae</taxon>
        <taxon>Pentapetalae</taxon>
        <taxon>asterids</taxon>
        <taxon>campanulids</taxon>
        <taxon>Asterales</taxon>
        <taxon>Asteraceae</taxon>
        <taxon>Asteroideae</taxon>
        <taxon>Heliantheae alliance</taxon>
        <taxon>Eupatorieae</taxon>
        <taxon>Mikania</taxon>
    </lineage>
</organism>
<evidence type="ECO:0000259" key="16">
    <source>
        <dbReference type="PROSITE" id="PS50016"/>
    </source>
</evidence>
<dbReference type="InterPro" id="IPR016177">
    <property type="entry name" value="DNA-bd_dom_sf"/>
</dbReference>
<dbReference type="SMART" id="SM00297">
    <property type="entry name" value="BROMO"/>
    <property type="match status" value="1"/>
</dbReference>
<evidence type="ECO:0000259" key="17">
    <source>
        <dbReference type="PROSITE" id="PS50982"/>
    </source>
</evidence>
<dbReference type="Proteomes" id="UP000326396">
    <property type="component" value="Linkage Group LG18"/>
</dbReference>
<feature type="domain" description="PHD-type" evidence="16">
    <location>
        <begin position="1089"/>
        <end position="1139"/>
    </location>
</feature>
<keyword evidence="5 13" id="KW-0863">Zinc-finger</keyword>
<protein>
    <recommendedName>
        <fullName evidence="20">PHD-type domain-containing protein</fullName>
    </recommendedName>
</protein>
<dbReference type="GO" id="GO:0016740">
    <property type="term" value="F:transferase activity"/>
    <property type="evidence" value="ECO:0007669"/>
    <property type="project" value="UniProtKB-KW"/>
</dbReference>
<proteinExistence type="inferred from homology"/>
<dbReference type="InterPro" id="IPR003888">
    <property type="entry name" value="FYrich_N"/>
</dbReference>
<evidence type="ECO:0000256" key="2">
    <source>
        <dbReference type="ARBA" id="ARBA00007444"/>
    </source>
</evidence>
<keyword evidence="4" id="KW-0479">Metal-binding</keyword>
<dbReference type="InterPro" id="IPR001965">
    <property type="entry name" value="Znf_PHD"/>
</dbReference>
<dbReference type="EMBL" id="SZYD01000010">
    <property type="protein sequence ID" value="KAD4983202.1"/>
    <property type="molecule type" value="Genomic_DNA"/>
</dbReference>
<dbReference type="PROSITE" id="PS51543">
    <property type="entry name" value="FYRC"/>
    <property type="match status" value="1"/>
</dbReference>
<evidence type="ECO:0000256" key="3">
    <source>
        <dbReference type="ARBA" id="ARBA00022679"/>
    </source>
</evidence>
<dbReference type="GO" id="GO:0048731">
    <property type="term" value="P:system development"/>
    <property type="evidence" value="ECO:0007669"/>
    <property type="project" value="UniProtKB-ARBA"/>
</dbReference>
<comment type="caution">
    <text evidence="18">The sequence shown here is derived from an EMBL/GenBank/DDBJ whole genome shotgun (WGS) entry which is preliminary data.</text>
</comment>
<dbReference type="Pfam" id="PF00628">
    <property type="entry name" value="PHD"/>
    <property type="match status" value="1"/>
</dbReference>